<keyword evidence="9" id="KW-0472">Membrane</keyword>
<evidence type="ECO:0000256" key="1">
    <source>
        <dbReference type="ARBA" id="ARBA00004389"/>
    </source>
</evidence>
<keyword evidence="7" id="KW-1133">Transmembrane helix</keyword>
<comment type="subcellular location">
    <subcellularLocation>
        <location evidence="1">Endoplasmic reticulum membrane</location>
        <topology evidence="1">Single-pass membrane protein</topology>
    </subcellularLocation>
</comment>
<evidence type="ECO:0000256" key="5">
    <source>
        <dbReference type="ARBA" id="ARBA00022741"/>
    </source>
</evidence>
<dbReference type="GO" id="GO:0005525">
    <property type="term" value="F:GTP binding"/>
    <property type="evidence" value="ECO:0007669"/>
    <property type="project" value="UniProtKB-KW"/>
</dbReference>
<name>A0A6U5MZ47_9EUKA</name>
<evidence type="ECO:0000256" key="3">
    <source>
        <dbReference type="ARBA" id="ARBA00020256"/>
    </source>
</evidence>
<evidence type="ECO:0000256" key="9">
    <source>
        <dbReference type="ARBA" id="ARBA00023136"/>
    </source>
</evidence>
<comment type="similarity">
    <text evidence="2">Belongs to the SRP receptor beta subunit family.</text>
</comment>
<dbReference type="InterPro" id="IPR027417">
    <property type="entry name" value="P-loop_NTPase"/>
</dbReference>
<dbReference type="EMBL" id="HBER01052660">
    <property type="protein sequence ID" value="CAD8551034.1"/>
    <property type="molecule type" value="Transcribed_RNA"/>
</dbReference>
<evidence type="ECO:0000256" key="6">
    <source>
        <dbReference type="ARBA" id="ARBA00022824"/>
    </source>
</evidence>
<evidence type="ECO:0000256" key="8">
    <source>
        <dbReference type="ARBA" id="ARBA00023134"/>
    </source>
</evidence>
<organism evidence="13">
    <name type="scientific">Calcidiscus leptoporus</name>
    <dbReference type="NCBI Taxonomy" id="127549"/>
    <lineage>
        <taxon>Eukaryota</taxon>
        <taxon>Haptista</taxon>
        <taxon>Haptophyta</taxon>
        <taxon>Prymnesiophyceae</taxon>
        <taxon>Coccolithales</taxon>
        <taxon>Calcidiscaceae</taxon>
        <taxon>Calcidiscus</taxon>
    </lineage>
</organism>
<keyword evidence="5" id="KW-0547">Nucleotide-binding</keyword>
<dbReference type="GO" id="GO:0005789">
    <property type="term" value="C:endoplasmic reticulum membrane"/>
    <property type="evidence" value="ECO:0007669"/>
    <property type="project" value="UniProtKB-SubCell"/>
</dbReference>
<dbReference type="InterPro" id="IPR019009">
    <property type="entry name" value="SRP_receptor_beta_su"/>
</dbReference>
<proteinExistence type="inferred from homology"/>
<protein>
    <recommendedName>
        <fullName evidence="3">Signal recognition particle receptor subunit beta</fullName>
    </recommendedName>
</protein>
<feature type="chain" id="PRO_5035585853" description="Signal recognition particle receptor subunit beta" evidence="11">
    <location>
        <begin position="25"/>
        <end position="231"/>
    </location>
</feature>
<dbReference type="SUPFAM" id="SSF52540">
    <property type="entry name" value="P-loop containing nucleoside triphosphate hydrolases"/>
    <property type="match status" value="1"/>
</dbReference>
<dbReference type="AlphaFoldDB" id="A0A6U5MZ47"/>
<sequence length="231" mass="24398">MYLAFLVCLVCLAVVLFFRSGSRSRGNRVVLFGPEGGGKTALALQIRFGRLAPTLPSMQTTTATCTLPGERADSPRGFSVELVDVPGSGRLRAQLLVEAGSAGVLVCVLDATAMQLHCKEAAGILFDVLSHSAVCSRALPLVVVLNKCDVRGAANLQAARLSLEGEVQKVRLARTTMKDTSDDSKLAGGIADMSSGSFSFDQMGVPVEFVSTSALQPNLHAFVKAVSKWIK</sequence>
<keyword evidence="4" id="KW-0812">Transmembrane</keyword>
<gene>
    <name evidence="12" type="ORF">CLEP1334_LOCUS26323</name>
    <name evidence="13" type="ORF">CLEP1334_LOCUS26324</name>
</gene>
<accession>A0A6U5MZ47</accession>
<dbReference type="Pfam" id="PF09439">
    <property type="entry name" value="SRPRB"/>
    <property type="match status" value="1"/>
</dbReference>
<evidence type="ECO:0000256" key="7">
    <source>
        <dbReference type="ARBA" id="ARBA00022989"/>
    </source>
</evidence>
<evidence type="ECO:0000256" key="11">
    <source>
        <dbReference type="SAM" id="SignalP"/>
    </source>
</evidence>
<keyword evidence="11" id="KW-0732">Signal</keyword>
<reference evidence="13" key="1">
    <citation type="submission" date="2021-01" db="EMBL/GenBank/DDBJ databases">
        <authorList>
            <person name="Corre E."/>
            <person name="Pelletier E."/>
            <person name="Niang G."/>
            <person name="Scheremetjew M."/>
            <person name="Finn R."/>
            <person name="Kale V."/>
            <person name="Holt S."/>
            <person name="Cochrane G."/>
            <person name="Meng A."/>
            <person name="Brown T."/>
            <person name="Cohen L."/>
        </authorList>
    </citation>
    <scope>NUCLEOTIDE SEQUENCE</scope>
    <source>
        <strain evidence="13">RCC1130</strain>
    </source>
</reference>
<evidence type="ECO:0000256" key="10">
    <source>
        <dbReference type="ARBA" id="ARBA00023170"/>
    </source>
</evidence>
<feature type="signal peptide" evidence="11">
    <location>
        <begin position="1"/>
        <end position="24"/>
    </location>
</feature>
<keyword evidence="8" id="KW-0342">GTP-binding</keyword>
<evidence type="ECO:0000313" key="13">
    <source>
        <dbReference type="EMBL" id="CAD8551034.1"/>
    </source>
</evidence>
<evidence type="ECO:0000313" key="12">
    <source>
        <dbReference type="EMBL" id="CAD8551033.1"/>
    </source>
</evidence>
<keyword evidence="10" id="KW-0675">Receptor</keyword>
<evidence type="ECO:0000256" key="2">
    <source>
        <dbReference type="ARBA" id="ARBA00005619"/>
    </source>
</evidence>
<dbReference type="Gene3D" id="3.40.50.300">
    <property type="entry name" value="P-loop containing nucleotide triphosphate hydrolases"/>
    <property type="match status" value="1"/>
</dbReference>
<evidence type="ECO:0000256" key="4">
    <source>
        <dbReference type="ARBA" id="ARBA00022692"/>
    </source>
</evidence>
<keyword evidence="6" id="KW-0256">Endoplasmic reticulum</keyword>
<dbReference type="EMBL" id="HBER01052659">
    <property type="protein sequence ID" value="CAD8551033.1"/>
    <property type="molecule type" value="Transcribed_RNA"/>
</dbReference>